<dbReference type="FunFam" id="3.90.1560.10:FF:000001">
    <property type="entry name" value="Probable 2-phosphosulfolactate phosphatase"/>
    <property type="match status" value="1"/>
</dbReference>
<reference evidence="10" key="2">
    <citation type="journal article" date="2018" name="Environ. Microbiol.">
        <title>Bloom of a denitrifying methanotroph, 'Candidatus Methylomirabilis limnetica', in a deep stratified lake.</title>
        <authorList>
            <person name="Graf J.S."/>
            <person name="Mayr M.J."/>
            <person name="Marchant H.K."/>
            <person name="Tienken D."/>
            <person name="Hach P.F."/>
            <person name="Brand A."/>
            <person name="Schubert C.J."/>
            <person name="Kuypers M.M."/>
            <person name="Milucka J."/>
        </authorList>
    </citation>
    <scope>NUCLEOTIDE SEQUENCE [LARGE SCALE GENOMIC DNA]</scope>
    <source>
        <strain evidence="10">Zug</strain>
    </source>
</reference>
<evidence type="ECO:0000256" key="5">
    <source>
        <dbReference type="ARBA" id="ARBA00022801"/>
    </source>
</evidence>
<evidence type="ECO:0000256" key="7">
    <source>
        <dbReference type="ARBA" id="ARBA00033711"/>
    </source>
</evidence>
<comment type="cofactor">
    <cofactor evidence="1 8">
        <name>Mg(2+)</name>
        <dbReference type="ChEBI" id="CHEBI:18420"/>
    </cofactor>
</comment>
<dbReference type="GO" id="GO:0000287">
    <property type="term" value="F:magnesium ion binding"/>
    <property type="evidence" value="ECO:0007669"/>
    <property type="project" value="UniProtKB-UniRule"/>
</dbReference>
<organism evidence="9 10">
    <name type="scientific">Candidatus Methylomirabilis limnetica</name>
    <dbReference type="NCBI Taxonomy" id="2033718"/>
    <lineage>
        <taxon>Bacteria</taxon>
        <taxon>Candidatus Methylomirabilota</taxon>
        <taxon>Candidatus Methylomirabilia</taxon>
        <taxon>Candidatus Methylomirabilales</taxon>
        <taxon>Candidatus Methylomirabilaceae</taxon>
        <taxon>Candidatus Methylomirabilis</taxon>
    </lineage>
</organism>
<dbReference type="HAMAP" id="MF_00490">
    <property type="entry name" value="ComB"/>
    <property type="match status" value="1"/>
</dbReference>
<evidence type="ECO:0000313" key="9">
    <source>
        <dbReference type="EMBL" id="PTL35613.1"/>
    </source>
</evidence>
<comment type="catalytic activity">
    <reaction evidence="7 8">
        <text>(2R)-O-phospho-3-sulfolactate + H2O = (2R)-3-sulfolactate + phosphate</text>
        <dbReference type="Rhea" id="RHEA:23416"/>
        <dbReference type="ChEBI" id="CHEBI:15377"/>
        <dbReference type="ChEBI" id="CHEBI:15597"/>
        <dbReference type="ChEBI" id="CHEBI:43474"/>
        <dbReference type="ChEBI" id="CHEBI:58738"/>
        <dbReference type="EC" id="3.1.3.71"/>
    </reaction>
</comment>
<dbReference type="EC" id="3.1.3.71" evidence="3 8"/>
<comment type="caution">
    <text evidence="9">The sequence shown here is derived from an EMBL/GenBank/DDBJ whole genome shotgun (WGS) entry which is preliminary data.</text>
</comment>
<dbReference type="Pfam" id="PF04029">
    <property type="entry name" value="2-ph_phosp"/>
    <property type="match status" value="1"/>
</dbReference>
<dbReference type="Gene3D" id="3.90.1560.10">
    <property type="entry name" value="ComB-like"/>
    <property type="match status" value="1"/>
</dbReference>
<dbReference type="InterPro" id="IPR005238">
    <property type="entry name" value="ComB-like"/>
</dbReference>
<protein>
    <recommendedName>
        <fullName evidence="4 8">Probable 2-phosphosulfolactate phosphatase</fullName>
        <ecNumber evidence="3 8">3.1.3.71</ecNumber>
    </recommendedName>
</protein>
<evidence type="ECO:0000256" key="3">
    <source>
        <dbReference type="ARBA" id="ARBA00012953"/>
    </source>
</evidence>
<gene>
    <name evidence="8" type="primary">comB</name>
    <name evidence="9" type="ORF">CLG94_07505</name>
</gene>
<accession>A0A2T4TWX7</accession>
<proteinExistence type="inferred from homology"/>
<dbReference type="InterPro" id="IPR036702">
    <property type="entry name" value="ComB-like_sf"/>
</dbReference>
<dbReference type="AlphaFoldDB" id="A0A2T4TWX7"/>
<evidence type="ECO:0000256" key="1">
    <source>
        <dbReference type="ARBA" id="ARBA00001946"/>
    </source>
</evidence>
<name>A0A2T4TWX7_9BACT</name>
<evidence type="ECO:0000256" key="8">
    <source>
        <dbReference type="HAMAP-Rule" id="MF_00490"/>
    </source>
</evidence>
<evidence type="ECO:0000313" key="10">
    <source>
        <dbReference type="Proteomes" id="UP000241436"/>
    </source>
</evidence>
<evidence type="ECO:0000256" key="2">
    <source>
        <dbReference type="ARBA" id="ARBA00009997"/>
    </source>
</evidence>
<evidence type="ECO:0000256" key="6">
    <source>
        <dbReference type="ARBA" id="ARBA00022842"/>
    </source>
</evidence>
<dbReference type="PANTHER" id="PTHR37311:SF1">
    <property type="entry name" value="2-PHOSPHOSULFOLACTATE PHOSPHATASE-RELATED"/>
    <property type="match status" value="1"/>
</dbReference>
<keyword evidence="6 8" id="KW-0460">Magnesium</keyword>
<comment type="similarity">
    <text evidence="2 8">Belongs to the ComB family.</text>
</comment>
<keyword evidence="5 8" id="KW-0378">Hydrolase</keyword>
<dbReference type="Proteomes" id="UP000241436">
    <property type="component" value="Unassembled WGS sequence"/>
</dbReference>
<dbReference type="PANTHER" id="PTHR37311">
    <property type="entry name" value="2-PHOSPHOSULFOLACTATE PHOSPHATASE-RELATED"/>
    <property type="match status" value="1"/>
</dbReference>
<reference evidence="9 10" key="1">
    <citation type="submission" date="2017-09" db="EMBL/GenBank/DDBJ databases">
        <title>Bloom of a denitrifying methanotroph, Candidatus Methylomirabilis limnetica, in a deep stratified lake.</title>
        <authorList>
            <person name="Graf J.S."/>
            <person name="Marchant H.K."/>
            <person name="Tienken D."/>
            <person name="Hach P.F."/>
            <person name="Brand A."/>
            <person name="Schubert C.J."/>
            <person name="Kuypers M.M."/>
            <person name="Milucka J."/>
        </authorList>
    </citation>
    <scope>NUCLEOTIDE SEQUENCE [LARGE SCALE GENOMIC DNA]</scope>
    <source>
        <strain evidence="9 10">Zug</strain>
    </source>
</reference>
<sequence length="241" mass="25634">MIVEVAFSRLDPACRSASGRAVAVIDVIRATTTITMALHHGCAGVIPVRTLSEARAVAQRLGGGAILAGERRAGKAVGFELGNSPAEYGRERVRDKTVVLTTTNGTRAFQAAPGAQAIIACSFLNAAATARWLRGTGLDILIVCAGTHGRFCLEDAVGSGMLIDRLLCISDRALELSDAARAAHQLFATYRDDLLGMLRGCEWGRHIIHKGLGADLEICAQVDLTDIVPVMHKDRLVAEYT</sequence>
<dbReference type="RefSeq" id="WP_107562274.1">
    <property type="nucleotide sequence ID" value="NZ_NVQC01000022.1"/>
</dbReference>
<dbReference type="OrthoDB" id="9780496at2"/>
<evidence type="ECO:0000256" key="4">
    <source>
        <dbReference type="ARBA" id="ARBA00021948"/>
    </source>
</evidence>
<dbReference type="GO" id="GO:0050545">
    <property type="term" value="F:sulfopyruvate decarboxylase activity"/>
    <property type="evidence" value="ECO:0007669"/>
    <property type="project" value="TreeGrafter"/>
</dbReference>
<dbReference type="SUPFAM" id="SSF142823">
    <property type="entry name" value="ComB-like"/>
    <property type="match status" value="1"/>
</dbReference>
<dbReference type="GO" id="GO:0050532">
    <property type="term" value="F:2-phosphosulfolactate phosphatase activity"/>
    <property type="evidence" value="ECO:0007669"/>
    <property type="project" value="UniProtKB-UniRule"/>
</dbReference>
<keyword evidence="10" id="KW-1185">Reference proteome</keyword>
<dbReference type="EMBL" id="NVQC01000022">
    <property type="protein sequence ID" value="PTL35613.1"/>
    <property type="molecule type" value="Genomic_DNA"/>
</dbReference>